<proteinExistence type="inferred from homology"/>
<reference evidence="11" key="1">
    <citation type="submission" date="2016-09" db="EMBL/GenBank/DDBJ databases">
        <authorList>
            <person name="Varghese N."/>
            <person name="Submissions S."/>
        </authorList>
    </citation>
    <scope>NUCLEOTIDE SEQUENCE [LARGE SCALE GENOMIC DNA]</scope>
    <source>
        <strain evidence="11">25nlg</strain>
    </source>
</reference>
<protein>
    <recommendedName>
        <fullName evidence="9">Protein translocase subunit SecE</fullName>
    </recommendedName>
</protein>
<dbReference type="GO" id="GO:0065002">
    <property type="term" value="P:intracellular protein transmembrane transport"/>
    <property type="evidence" value="ECO:0007669"/>
    <property type="project" value="UniProtKB-UniRule"/>
</dbReference>
<dbReference type="AlphaFoldDB" id="A0A1G6LZX0"/>
<dbReference type="HAMAP" id="MF_00422">
    <property type="entry name" value="SecE"/>
    <property type="match status" value="1"/>
</dbReference>
<keyword evidence="5 9" id="KW-0653">Protein transport</keyword>
<dbReference type="GO" id="GO:0008320">
    <property type="term" value="F:protein transmembrane transporter activity"/>
    <property type="evidence" value="ECO:0007669"/>
    <property type="project" value="UniProtKB-UniRule"/>
</dbReference>
<evidence type="ECO:0000256" key="1">
    <source>
        <dbReference type="ARBA" id="ARBA00004370"/>
    </source>
</evidence>
<dbReference type="InterPro" id="IPR005807">
    <property type="entry name" value="SecE_bac"/>
</dbReference>
<dbReference type="PANTHER" id="PTHR33910:SF1">
    <property type="entry name" value="PROTEIN TRANSLOCASE SUBUNIT SECE"/>
    <property type="match status" value="1"/>
</dbReference>
<evidence type="ECO:0000256" key="8">
    <source>
        <dbReference type="ARBA" id="ARBA00023136"/>
    </source>
</evidence>
<evidence type="ECO:0000313" key="10">
    <source>
        <dbReference type="EMBL" id="SDC48667.1"/>
    </source>
</evidence>
<dbReference type="EMBL" id="FMYM01000009">
    <property type="protein sequence ID" value="SDC48667.1"/>
    <property type="molecule type" value="Genomic_DNA"/>
</dbReference>
<accession>A0A1G6LZX0</accession>
<dbReference type="Proteomes" id="UP000242662">
    <property type="component" value="Unassembled WGS sequence"/>
</dbReference>
<dbReference type="InterPro" id="IPR038379">
    <property type="entry name" value="SecE_sf"/>
</dbReference>
<dbReference type="Gene3D" id="1.20.5.1030">
    <property type="entry name" value="Preprotein translocase secy subunit"/>
    <property type="match status" value="1"/>
</dbReference>
<comment type="subunit">
    <text evidence="9">Component of the Sec protein translocase complex. Heterotrimer consisting of SecY, SecE and SecG subunits. The heterotrimers can form oligomers, although 1 heterotrimer is thought to be able to translocate proteins. Interacts with the ribosome. Interacts with SecDF, and other proteins may be involved. Interacts with SecA.</text>
</comment>
<evidence type="ECO:0000256" key="7">
    <source>
        <dbReference type="ARBA" id="ARBA00023010"/>
    </source>
</evidence>
<dbReference type="GO" id="GO:0009306">
    <property type="term" value="P:protein secretion"/>
    <property type="evidence" value="ECO:0007669"/>
    <property type="project" value="UniProtKB-UniRule"/>
</dbReference>
<evidence type="ECO:0000256" key="6">
    <source>
        <dbReference type="ARBA" id="ARBA00022989"/>
    </source>
</evidence>
<keyword evidence="2 9" id="KW-0813">Transport</keyword>
<dbReference type="GO" id="GO:0043952">
    <property type="term" value="P:protein transport by the Sec complex"/>
    <property type="evidence" value="ECO:0007669"/>
    <property type="project" value="UniProtKB-UniRule"/>
</dbReference>
<comment type="similarity">
    <text evidence="9">Belongs to the SecE/SEC61-gamma family.</text>
</comment>
<evidence type="ECO:0000313" key="11">
    <source>
        <dbReference type="Proteomes" id="UP000242662"/>
    </source>
</evidence>
<dbReference type="GO" id="GO:0006605">
    <property type="term" value="P:protein targeting"/>
    <property type="evidence" value="ECO:0007669"/>
    <property type="project" value="UniProtKB-UniRule"/>
</dbReference>
<gene>
    <name evidence="9" type="primary">secE</name>
    <name evidence="10" type="ORF">SAMN05421737_10949</name>
</gene>
<evidence type="ECO:0000256" key="9">
    <source>
        <dbReference type="HAMAP-Rule" id="MF_00422"/>
    </source>
</evidence>
<dbReference type="STRING" id="1464122.SAMN05421737_10949"/>
<evidence type="ECO:0000256" key="3">
    <source>
        <dbReference type="ARBA" id="ARBA00022475"/>
    </source>
</evidence>
<sequence length="77" mass="8613">MMCHAGGVGNKMTNQKKNPIAFLGNVGRELKRVTWPTKKELTRYTWVVLITLAFMVAFFYVVDLGIASLRAVVVKSP</sequence>
<dbReference type="NCBIfam" id="TIGR00964">
    <property type="entry name" value="secE_bact"/>
    <property type="match status" value="1"/>
</dbReference>
<comment type="function">
    <text evidence="9">Essential subunit of the Sec protein translocation channel SecYEG. Clamps together the 2 halves of SecY. May contact the channel plug during translocation.</text>
</comment>
<organism evidence="10 11">
    <name type="scientific">Shouchella lonarensis</name>
    <dbReference type="NCBI Taxonomy" id="1464122"/>
    <lineage>
        <taxon>Bacteria</taxon>
        <taxon>Bacillati</taxon>
        <taxon>Bacillota</taxon>
        <taxon>Bacilli</taxon>
        <taxon>Bacillales</taxon>
        <taxon>Bacillaceae</taxon>
        <taxon>Shouchella</taxon>
    </lineage>
</organism>
<evidence type="ECO:0000256" key="4">
    <source>
        <dbReference type="ARBA" id="ARBA00022692"/>
    </source>
</evidence>
<keyword evidence="3 9" id="KW-1003">Cell membrane</keyword>
<dbReference type="PROSITE" id="PS01067">
    <property type="entry name" value="SECE_SEC61G"/>
    <property type="match status" value="1"/>
</dbReference>
<dbReference type="Pfam" id="PF00584">
    <property type="entry name" value="SecE"/>
    <property type="match status" value="1"/>
</dbReference>
<keyword evidence="6 9" id="KW-1133">Transmembrane helix</keyword>
<feature type="transmembrane region" description="Helical" evidence="9">
    <location>
        <begin position="44"/>
        <end position="62"/>
    </location>
</feature>
<keyword evidence="8 9" id="KW-0472">Membrane</keyword>
<keyword evidence="7 9" id="KW-0811">Translocation</keyword>
<keyword evidence="4 9" id="KW-0812">Transmembrane</keyword>
<dbReference type="InterPro" id="IPR001901">
    <property type="entry name" value="Translocase_SecE/Sec61-g"/>
</dbReference>
<dbReference type="PANTHER" id="PTHR33910">
    <property type="entry name" value="PROTEIN TRANSLOCASE SUBUNIT SECE"/>
    <property type="match status" value="1"/>
</dbReference>
<comment type="subcellular location">
    <subcellularLocation>
        <location evidence="9">Cell membrane</location>
        <topology evidence="9">Single-pass membrane protein</topology>
    </subcellularLocation>
    <subcellularLocation>
        <location evidence="1">Membrane</location>
    </subcellularLocation>
</comment>
<keyword evidence="11" id="KW-1185">Reference proteome</keyword>
<dbReference type="GO" id="GO:0005886">
    <property type="term" value="C:plasma membrane"/>
    <property type="evidence" value="ECO:0007669"/>
    <property type="project" value="UniProtKB-SubCell"/>
</dbReference>
<evidence type="ECO:0000256" key="5">
    <source>
        <dbReference type="ARBA" id="ARBA00022927"/>
    </source>
</evidence>
<name>A0A1G6LZX0_9BACI</name>
<evidence type="ECO:0000256" key="2">
    <source>
        <dbReference type="ARBA" id="ARBA00022448"/>
    </source>
</evidence>